<dbReference type="Proteomes" id="UP001498398">
    <property type="component" value="Unassembled WGS sequence"/>
</dbReference>
<evidence type="ECO:0000313" key="4">
    <source>
        <dbReference type="Proteomes" id="UP001498398"/>
    </source>
</evidence>
<feature type="coiled-coil region" evidence="1">
    <location>
        <begin position="61"/>
        <end position="148"/>
    </location>
</feature>
<evidence type="ECO:0000256" key="2">
    <source>
        <dbReference type="SAM" id="MobiDB-lite"/>
    </source>
</evidence>
<reference evidence="3 4" key="1">
    <citation type="submission" date="2024-01" db="EMBL/GenBank/DDBJ databases">
        <title>A draft genome for the cacao thread blight pathogen Marasmiellus scandens.</title>
        <authorList>
            <person name="Baruah I.K."/>
            <person name="Leung J."/>
            <person name="Bukari Y."/>
            <person name="Amoako-Attah I."/>
            <person name="Meinhardt L.W."/>
            <person name="Bailey B.A."/>
            <person name="Cohen S.P."/>
        </authorList>
    </citation>
    <scope>NUCLEOTIDE SEQUENCE [LARGE SCALE GENOMIC DNA]</scope>
    <source>
        <strain evidence="3 4">GH-19</strain>
    </source>
</reference>
<evidence type="ECO:0000256" key="1">
    <source>
        <dbReference type="SAM" id="Coils"/>
    </source>
</evidence>
<feature type="compositionally biased region" description="Low complexity" evidence="2">
    <location>
        <begin position="230"/>
        <end position="242"/>
    </location>
</feature>
<comment type="caution">
    <text evidence="3">The sequence shown here is derived from an EMBL/GenBank/DDBJ whole genome shotgun (WGS) entry which is preliminary data.</text>
</comment>
<keyword evidence="4" id="KW-1185">Reference proteome</keyword>
<feature type="compositionally biased region" description="Basic and acidic residues" evidence="2">
    <location>
        <begin position="262"/>
        <end position="276"/>
    </location>
</feature>
<gene>
    <name evidence="3" type="ORF">VKT23_015084</name>
</gene>
<proteinExistence type="predicted"/>
<dbReference type="EMBL" id="JBANRG010000049">
    <property type="protein sequence ID" value="KAK7444767.1"/>
    <property type="molecule type" value="Genomic_DNA"/>
</dbReference>
<feature type="region of interest" description="Disordered" evidence="2">
    <location>
        <begin position="256"/>
        <end position="291"/>
    </location>
</feature>
<keyword evidence="1" id="KW-0175">Coiled coil</keyword>
<sequence>MSTSIPQTPAPNAMPLNTSLSVSLSDALLNASPSMRKRPAEETLQAQPPKVCILQSEDFRVSLWQKEVRSLEEKIEELQEELRQARTTAEADRQHLLVERDMAEARARSSDQELKHSQQSYQIARADVEGLKQQLEFAKTAETRARSETYRLFFKFCDMMARNVELSKENINFQGQLRIIHNSLKSLVTQTEEYAKRILNIDIVGSSSSENADSDLGRSGSTTSVAMEEASAGSSSSDLGRSGLTTSVAMEEVMSNDACVEVNKDKRGQKEQKVNDYQEGEEDENEDYCDCDNQEGEEDYCDCYENREVGSGN</sequence>
<feature type="region of interest" description="Disordered" evidence="2">
    <location>
        <begin position="209"/>
        <end position="242"/>
    </location>
</feature>
<protein>
    <submittedName>
        <fullName evidence="3">Uncharacterized protein</fullName>
    </submittedName>
</protein>
<organism evidence="3 4">
    <name type="scientific">Marasmiellus scandens</name>
    <dbReference type="NCBI Taxonomy" id="2682957"/>
    <lineage>
        <taxon>Eukaryota</taxon>
        <taxon>Fungi</taxon>
        <taxon>Dikarya</taxon>
        <taxon>Basidiomycota</taxon>
        <taxon>Agaricomycotina</taxon>
        <taxon>Agaricomycetes</taxon>
        <taxon>Agaricomycetidae</taxon>
        <taxon>Agaricales</taxon>
        <taxon>Marasmiineae</taxon>
        <taxon>Omphalotaceae</taxon>
        <taxon>Marasmiellus</taxon>
    </lineage>
</organism>
<name>A0ABR1J353_9AGAR</name>
<accession>A0ABR1J353</accession>
<feature type="compositionally biased region" description="Acidic residues" evidence="2">
    <location>
        <begin position="278"/>
        <end position="291"/>
    </location>
</feature>
<evidence type="ECO:0000313" key="3">
    <source>
        <dbReference type="EMBL" id="KAK7444767.1"/>
    </source>
</evidence>